<evidence type="ECO:0000256" key="2">
    <source>
        <dbReference type="SAM" id="Phobius"/>
    </source>
</evidence>
<accession>A0A411Z3Z2</accession>
<protein>
    <submittedName>
        <fullName evidence="4">SPOR domain-containing protein</fullName>
    </submittedName>
</protein>
<dbReference type="InterPro" id="IPR007730">
    <property type="entry name" value="SPOR-like_dom"/>
</dbReference>
<keyword evidence="2" id="KW-0812">Transmembrane</keyword>
<feature type="domain" description="SPOR" evidence="3">
    <location>
        <begin position="249"/>
        <end position="334"/>
    </location>
</feature>
<evidence type="ECO:0000259" key="3">
    <source>
        <dbReference type="PROSITE" id="PS51724"/>
    </source>
</evidence>
<evidence type="ECO:0000313" key="4">
    <source>
        <dbReference type="EMBL" id="RGP37750.1"/>
    </source>
</evidence>
<dbReference type="EMBL" id="QWEY01000003">
    <property type="protein sequence ID" value="RGP37750.1"/>
    <property type="molecule type" value="Genomic_DNA"/>
</dbReference>
<name>A0A411Z3Z2_9RHOB</name>
<feature type="transmembrane region" description="Helical" evidence="2">
    <location>
        <begin position="23"/>
        <end position="44"/>
    </location>
</feature>
<dbReference type="OrthoDB" id="8479416at2"/>
<reference evidence="4 5" key="1">
    <citation type="submission" date="2018-08" db="EMBL/GenBank/DDBJ databases">
        <title>Flavobacterium tibetense sp. nov., isolated from a wetland YonghuCo on Tibetan Plateau.</title>
        <authorList>
            <person name="Phurbu D."/>
            <person name="Lu H."/>
            <person name="Xing P."/>
        </authorList>
    </citation>
    <scope>NUCLEOTIDE SEQUENCE [LARGE SCALE GENOMIC DNA]</scope>
    <source>
        <strain evidence="4 5">DJC</strain>
    </source>
</reference>
<sequence>MADIDYDDYGAPPRMTGGQAQRLVHLTGAACSIALIVGVGLWGYRLAVRDVTGVPVIRAAEGPMRVAPSNPGGDIADHQGMAVNVVAAAGGAAPLPEEIILAPAPVELSAEDAPGLSPLDPMSDAVASAPSAGEPPMTEAAAASALAVATLETPDPLTSVPDAGANAPTVTEDAVAMALAEALGDAMPLAPLADLPEEAALPEADAAVAEGPAGSLRPKARPQTGLQSAPTAEPVSVAVSVGPEIDSTTLTAGTRLVQLGAFDSPEIARAEWIRLRERFGDLMTGKSLVVQSAQSGGRTFYRLRAHGFDGEDDARRFCAALLAENAACIPVAHR</sequence>
<dbReference type="PROSITE" id="PS51724">
    <property type="entry name" value="SPOR"/>
    <property type="match status" value="1"/>
</dbReference>
<proteinExistence type="predicted"/>
<dbReference type="Proteomes" id="UP000284547">
    <property type="component" value="Unassembled WGS sequence"/>
</dbReference>
<feature type="region of interest" description="Disordered" evidence="1">
    <location>
        <begin position="111"/>
        <end position="136"/>
    </location>
</feature>
<dbReference type="RefSeq" id="WP_118150738.1">
    <property type="nucleotide sequence ID" value="NZ_QWEY01000003.1"/>
</dbReference>
<keyword evidence="5" id="KW-1185">Reference proteome</keyword>
<dbReference type="Pfam" id="PF05036">
    <property type="entry name" value="SPOR"/>
    <property type="match status" value="1"/>
</dbReference>
<keyword evidence="2" id="KW-0472">Membrane</keyword>
<dbReference type="Gene3D" id="3.30.70.1070">
    <property type="entry name" value="Sporulation related repeat"/>
    <property type="match status" value="1"/>
</dbReference>
<comment type="caution">
    <text evidence="4">The sequence shown here is derived from an EMBL/GenBank/DDBJ whole genome shotgun (WGS) entry which is preliminary data.</text>
</comment>
<dbReference type="AlphaFoldDB" id="A0A411Z3Z2"/>
<dbReference type="InterPro" id="IPR036680">
    <property type="entry name" value="SPOR-like_sf"/>
</dbReference>
<dbReference type="GO" id="GO:0042834">
    <property type="term" value="F:peptidoglycan binding"/>
    <property type="evidence" value="ECO:0007669"/>
    <property type="project" value="InterPro"/>
</dbReference>
<gene>
    <name evidence="4" type="ORF">D1012_07505</name>
</gene>
<organism evidence="4 5">
    <name type="scientific">Pseudotabrizicola alkalilacus</name>
    <dbReference type="NCBI Taxonomy" id="2305252"/>
    <lineage>
        <taxon>Bacteria</taxon>
        <taxon>Pseudomonadati</taxon>
        <taxon>Pseudomonadota</taxon>
        <taxon>Alphaproteobacteria</taxon>
        <taxon>Rhodobacterales</taxon>
        <taxon>Paracoccaceae</taxon>
        <taxon>Pseudotabrizicola</taxon>
    </lineage>
</organism>
<keyword evidence="2" id="KW-1133">Transmembrane helix</keyword>
<evidence type="ECO:0000256" key="1">
    <source>
        <dbReference type="SAM" id="MobiDB-lite"/>
    </source>
</evidence>
<feature type="region of interest" description="Disordered" evidence="1">
    <location>
        <begin position="209"/>
        <end position="233"/>
    </location>
</feature>
<evidence type="ECO:0000313" key="5">
    <source>
        <dbReference type="Proteomes" id="UP000284547"/>
    </source>
</evidence>